<sequence>MTDGLVASAPRGEFQGSTCPHDCPSTCALEVEVLRDAQGVGRGIGTVRGAEANSYTAGVICAKVARYAERVHHPDRLLRPLLRTGPKGSGQFREIGWEEALDRVAEAFIERTARHGSETVWPYYYAGTMGLVQRDGIHRLRHVMRYSGQLNTICTALCESGWMAGVGRYGGPDPREMAEADLIVMWGGNPVATQVNVMTHVSRARKRRGAKFVVVDPYRTGTAAAADLHLAVRPGTDGALACAVMHIAFRDGFADRDYIARMSDAPADLEAHLAARGPDWASAITGLPVAEIEAFARLYCETERAYIRCGYGFSRSRNGAASLHAVTCLPTVTGKWRHKGGGAFWSNRAIYHWDKTLIEGLDARDPAIRVLDQSRIGAVLTGDRRDLGDGPPVTGLLIQNTNPVVVAPASGTVRRGFAREDLFTCVHEQFLTDTAKYADVVLPATMFVEHDDLYQSGGHSHIQLGPRIVEPPGECRSNHEVLQGLARRLGAEHRGFRMTAREIADATLRASGWPGWEEIAAGRWLDAQPDFASAHFETGFGHQDGRFRFAPDWAAIGADHARMPRLPDHMASIDAADGEHPFRMVTAPARQFLNTTFTETPGARKREVRPTALLHPRDAERLGVTEGGRVRLGNAQGEVVVTAKLAEGQQEGVVIVESIWPNADFEGGIGINLLVSDDPGPPKGGAVFHDTAVWVRPAVAETEGLERLAAE</sequence>
<dbReference type="SUPFAM" id="SSF50692">
    <property type="entry name" value="ADC-like"/>
    <property type="match status" value="1"/>
</dbReference>
<dbReference type="PANTHER" id="PTHR43742:SF6">
    <property type="entry name" value="OXIDOREDUCTASE YYAE-RELATED"/>
    <property type="match status" value="1"/>
</dbReference>
<evidence type="ECO:0000256" key="4">
    <source>
        <dbReference type="ARBA" id="ARBA00023014"/>
    </source>
</evidence>
<dbReference type="RefSeq" id="WP_226611830.1">
    <property type="nucleotide sequence ID" value="NZ_JAJAQI010000040.1"/>
</dbReference>
<dbReference type="Gene3D" id="3.40.228.10">
    <property type="entry name" value="Dimethylsulfoxide Reductase, domain 2"/>
    <property type="match status" value="1"/>
</dbReference>
<reference evidence="6" key="1">
    <citation type="submission" date="2021-10" db="EMBL/GenBank/DDBJ databases">
        <title>Roseicella aerolatum sp. nov., isolated from aerosols of e-waste dismantling site.</title>
        <authorList>
            <person name="Qin T."/>
        </authorList>
    </citation>
    <scope>NUCLEOTIDE SEQUENCE</scope>
    <source>
        <strain evidence="6">GB24</strain>
    </source>
</reference>
<dbReference type="InterPro" id="IPR006963">
    <property type="entry name" value="Mopterin_OxRdtase_4Fe-4S_dom"/>
</dbReference>
<dbReference type="InterPro" id="IPR050612">
    <property type="entry name" value="Prok_Mopterin_Oxidored"/>
</dbReference>
<evidence type="ECO:0000259" key="5">
    <source>
        <dbReference type="PROSITE" id="PS51669"/>
    </source>
</evidence>
<keyword evidence="3" id="KW-0408">Iron</keyword>
<evidence type="ECO:0000256" key="2">
    <source>
        <dbReference type="ARBA" id="ARBA00022723"/>
    </source>
</evidence>
<dbReference type="InterPro" id="IPR009010">
    <property type="entry name" value="Asp_de-COase-like_dom_sf"/>
</dbReference>
<keyword evidence="2" id="KW-0479">Metal-binding</keyword>
<dbReference type="CDD" id="cd02786">
    <property type="entry name" value="MopB_CT_3"/>
    <property type="match status" value="1"/>
</dbReference>
<proteinExistence type="inferred from homology"/>
<dbReference type="PANTHER" id="PTHR43742">
    <property type="entry name" value="TRIMETHYLAMINE-N-OXIDE REDUCTASE"/>
    <property type="match status" value="1"/>
</dbReference>
<comment type="similarity">
    <text evidence="1">Belongs to the prokaryotic molybdopterin-containing oxidoreductase family.</text>
</comment>
<organism evidence="6 7">
    <name type="scientific">Roseicella aerolata</name>
    <dbReference type="NCBI Taxonomy" id="2883479"/>
    <lineage>
        <taxon>Bacteria</taxon>
        <taxon>Pseudomonadati</taxon>
        <taxon>Pseudomonadota</taxon>
        <taxon>Alphaproteobacteria</taxon>
        <taxon>Acetobacterales</taxon>
        <taxon>Roseomonadaceae</taxon>
        <taxon>Roseicella</taxon>
    </lineage>
</organism>
<dbReference type="Gene3D" id="2.40.40.20">
    <property type="match status" value="1"/>
</dbReference>
<dbReference type="InterPro" id="IPR037920">
    <property type="entry name" value="YoaE_C"/>
</dbReference>
<dbReference type="SUPFAM" id="SSF53706">
    <property type="entry name" value="Formate dehydrogenase/DMSO reductase, domains 1-3"/>
    <property type="match status" value="1"/>
</dbReference>
<dbReference type="GO" id="GO:0051536">
    <property type="term" value="F:iron-sulfur cluster binding"/>
    <property type="evidence" value="ECO:0007669"/>
    <property type="project" value="UniProtKB-KW"/>
</dbReference>
<dbReference type="Gene3D" id="3.40.50.740">
    <property type="match status" value="1"/>
</dbReference>
<comment type="caution">
    <text evidence="6">The sequence shown here is derived from an EMBL/GenBank/DDBJ whole genome shotgun (WGS) entry which is preliminary data.</text>
</comment>
<evidence type="ECO:0000256" key="1">
    <source>
        <dbReference type="ARBA" id="ARBA00010312"/>
    </source>
</evidence>
<evidence type="ECO:0000256" key="3">
    <source>
        <dbReference type="ARBA" id="ARBA00023004"/>
    </source>
</evidence>
<dbReference type="Gene3D" id="3.30.2070.10">
    <property type="entry name" value="Formate dehydrogenase/DMSO reductase"/>
    <property type="match status" value="1"/>
</dbReference>
<dbReference type="EMBL" id="JAJAQI010000040">
    <property type="protein sequence ID" value="MCB4824287.1"/>
    <property type="molecule type" value="Genomic_DNA"/>
</dbReference>
<keyword evidence="7" id="KW-1185">Reference proteome</keyword>
<evidence type="ECO:0000313" key="6">
    <source>
        <dbReference type="EMBL" id="MCB4824287.1"/>
    </source>
</evidence>
<dbReference type="Pfam" id="PF01568">
    <property type="entry name" value="Molydop_binding"/>
    <property type="match status" value="1"/>
</dbReference>
<protein>
    <submittedName>
        <fullName evidence="6">Molybdopterin oxidoreductase family protein</fullName>
    </submittedName>
</protein>
<dbReference type="InterPro" id="IPR006657">
    <property type="entry name" value="MoPterin_dinucl-bd_dom"/>
</dbReference>
<dbReference type="GO" id="GO:0016491">
    <property type="term" value="F:oxidoreductase activity"/>
    <property type="evidence" value="ECO:0007669"/>
    <property type="project" value="InterPro"/>
</dbReference>
<gene>
    <name evidence="6" type="ORF">LHA35_21380</name>
</gene>
<dbReference type="PROSITE" id="PS51669">
    <property type="entry name" value="4FE4S_MOW_BIS_MGD"/>
    <property type="match status" value="1"/>
</dbReference>
<dbReference type="Gene3D" id="2.20.25.90">
    <property type="entry name" value="ADC-like domains"/>
    <property type="match status" value="1"/>
</dbReference>
<accession>A0A9X1LD36</accession>
<keyword evidence="4" id="KW-0411">Iron-sulfur</keyword>
<dbReference type="AlphaFoldDB" id="A0A9X1LD36"/>
<evidence type="ECO:0000313" key="7">
    <source>
        <dbReference type="Proteomes" id="UP001139311"/>
    </source>
</evidence>
<dbReference type="CDD" id="cd02766">
    <property type="entry name" value="MopB_3"/>
    <property type="match status" value="1"/>
</dbReference>
<dbReference type="InterPro" id="IPR006656">
    <property type="entry name" value="Mopterin_OxRdtase"/>
</dbReference>
<name>A0A9X1LD36_9PROT</name>
<dbReference type="SMART" id="SM00926">
    <property type="entry name" value="Molybdop_Fe4S4"/>
    <property type="match status" value="1"/>
</dbReference>
<feature type="domain" description="4Fe-4S Mo/W bis-MGD-type" evidence="5">
    <location>
        <begin position="12"/>
        <end position="75"/>
    </location>
</feature>
<dbReference type="GO" id="GO:0043546">
    <property type="term" value="F:molybdopterin cofactor binding"/>
    <property type="evidence" value="ECO:0007669"/>
    <property type="project" value="InterPro"/>
</dbReference>
<dbReference type="Proteomes" id="UP001139311">
    <property type="component" value="Unassembled WGS sequence"/>
</dbReference>
<dbReference type="GO" id="GO:0046872">
    <property type="term" value="F:metal ion binding"/>
    <property type="evidence" value="ECO:0007669"/>
    <property type="project" value="UniProtKB-KW"/>
</dbReference>
<dbReference type="Pfam" id="PF00384">
    <property type="entry name" value="Molybdopterin"/>
    <property type="match status" value="1"/>
</dbReference>